<dbReference type="InterPro" id="IPR050784">
    <property type="entry name" value="IAP"/>
</dbReference>
<proteinExistence type="predicted"/>
<dbReference type="Pfam" id="PF00653">
    <property type="entry name" value="BIR"/>
    <property type="match status" value="1"/>
</dbReference>
<dbReference type="InterPro" id="IPR003006">
    <property type="entry name" value="Ig/MHC_CS"/>
</dbReference>
<dbReference type="PROSITE" id="PS50143">
    <property type="entry name" value="BIR_REPEAT_2"/>
    <property type="match status" value="1"/>
</dbReference>
<protein>
    <submittedName>
        <fullName evidence="1">BIRC7_8</fullName>
    </submittedName>
</protein>
<comment type="caution">
    <text evidence="1">The sequence shown here is derived from an EMBL/GenBank/DDBJ whole genome shotgun (WGS) entry which is preliminary data.</text>
</comment>
<dbReference type="CDD" id="cd00022">
    <property type="entry name" value="BIR"/>
    <property type="match status" value="1"/>
</dbReference>
<reference evidence="1" key="1">
    <citation type="submission" date="2021-03" db="EMBL/GenBank/DDBJ databases">
        <authorList>
            <person name="Bekaert M."/>
        </authorList>
    </citation>
    <scope>NUCLEOTIDE SEQUENCE</scope>
</reference>
<keyword evidence="2" id="KW-1185">Reference proteome</keyword>
<accession>A0A8S3TGW5</accession>
<dbReference type="AlphaFoldDB" id="A0A8S3TGW5"/>
<dbReference type="OrthoDB" id="6155824at2759"/>
<dbReference type="InterPro" id="IPR001370">
    <property type="entry name" value="BIR_rpt"/>
</dbReference>
<dbReference type="GO" id="GO:0005634">
    <property type="term" value="C:nucleus"/>
    <property type="evidence" value="ECO:0007669"/>
    <property type="project" value="TreeGrafter"/>
</dbReference>
<dbReference type="EMBL" id="CAJPWZ010002187">
    <property type="protein sequence ID" value="CAG2232694.1"/>
    <property type="molecule type" value="Genomic_DNA"/>
</dbReference>
<dbReference type="PANTHER" id="PTHR10044:SF139">
    <property type="entry name" value="DEATH-ASSOCIATED INHIBITOR OF APOPTOSIS 2"/>
    <property type="match status" value="1"/>
</dbReference>
<dbReference type="SMART" id="SM00238">
    <property type="entry name" value="BIR"/>
    <property type="match status" value="1"/>
</dbReference>
<dbReference type="Gene3D" id="1.10.1170.10">
    <property type="entry name" value="Inhibitor Of Apoptosis Protein (2mihbC-IAP-1), Chain A"/>
    <property type="match status" value="1"/>
</dbReference>
<dbReference type="Proteomes" id="UP000683360">
    <property type="component" value="Unassembled WGS sequence"/>
</dbReference>
<dbReference type="SUPFAM" id="SSF57924">
    <property type="entry name" value="Inhibitor of apoptosis (IAP) repeat"/>
    <property type="match status" value="1"/>
</dbReference>
<gene>
    <name evidence="1" type="ORF">MEDL_45374</name>
</gene>
<dbReference type="PROSITE" id="PS00290">
    <property type="entry name" value="IG_MHC"/>
    <property type="match status" value="1"/>
</dbReference>
<dbReference type="GO" id="GO:0005737">
    <property type="term" value="C:cytoplasm"/>
    <property type="evidence" value="ECO:0007669"/>
    <property type="project" value="TreeGrafter"/>
</dbReference>
<evidence type="ECO:0000313" key="1">
    <source>
        <dbReference type="EMBL" id="CAG2232694.1"/>
    </source>
</evidence>
<sequence>MDIEADAYYSNLFEFKPIHPTKIYYIDREQTFGNWPQQIAQKPQDLIKNGFFYTGSGDRVTCFYCNVSLKQWETSDCIEKEHLKWEPNCLFAKMVSCQVPYHSFFLKRRFEKYIMKLSKFRRFLHVLNSSVKAIYGMQFYSVYKSIYTAVLNRDSLTLAMDISDNSISFMLSIYNIKFASKLREDVLNLSTKHCYGCEVEHPSQTQHTCLMWTESEHLEMHFEEALVNVNRKAVINMWQDEMKKMEWSGWANRNTVDISERARETFVELLEDVDWCKKNLPKPDRLYNDVQNFSQLFQRFFA</sequence>
<evidence type="ECO:0000313" key="2">
    <source>
        <dbReference type="Proteomes" id="UP000683360"/>
    </source>
</evidence>
<name>A0A8S3TGW5_MYTED</name>
<dbReference type="PANTHER" id="PTHR10044">
    <property type="entry name" value="INHIBITOR OF APOPTOSIS"/>
    <property type="match status" value="1"/>
</dbReference>
<organism evidence="1 2">
    <name type="scientific">Mytilus edulis</name>
    <name type="common">Blue mussel</name>
    <dbReference type="NCBI Taxonomy" id="6550"/>
    <lineage>
        <taxon>Eukaryota</taxon>
        <taxon>Metazoa</taxon>
        <taxon>Spiralia</taxon>
        <taxon>Lophotrochozoa</taxon>
        <taxon>Mollusca</taxon>
        <taxon>Bivalvia</taxon>
        <taxon>Autobranchia</taxon>
        <taxon>Pteriomorphia</taxon>
        <taxon>Mytilida</taxon>
        <taxon>Mytiloidea</taxon>
        <taxon>Mytilidae</taxon>
        <taxon>Mytilinae</taxon>
        <taxon>Mytilus</taxon>
    </lineage>
</organism>